<gene>
    <name evidence="3" type="ORF">HMPREF9498_03069</name>
</gene>
<dbReference type="Pfam" id="PF01381">
    <property type="entry name" value="HTH_3"/>
    <property type="match status" value="1"/>
</dbReference>
<dbReference type="InterPro" id="IPR019734">
    <property type="entry name" value="TPR_rpt"/>
</dbReference>
<dbReference type="InterPro" id="IPR010982">
    <property type="entry name" value="Lambda_DNA-bd_dom_sf"/>
</dbReference>
<feature type="domain" description="HTH cro/C1-type" evidence="2">
    <location>
        <begin position="20"/>
        <end position="73"/>
    </location>
</feature>
<evidence type="ECO:0000259" key="2">
    <source>
        <dbReference type="PROSITE" id="PS50943"/>
    </source>
</evidence>
<dbReference type="PANTHER" id="PTHR37038:SF14">
    <property type="entry name" value="TRANSCRIPTIONAL ACTIVATOR"/>
    <property type="match status" value="1"/>
</dbReference>
<evidence type="ECO:0000256" key="1">
    <source>
        <dbReference type="SAM" id="Coils"/>
    </source>
</evidence>
<evidence type="ECO:0000313" key="4">
    <source>
        <dbReference type="Proteomes" id="UP000004846"/>
    </source>
</evidence>
<evidence type="ECO:0000313" key="3">
    <source>
        <dbReference type="EMBL" id="EFM81130.1"/>
    </source>
</evidence>
<name>A0A125W155_ENTFL</name>
<dbReference type="Pfam" id="PF18768">
    <property type="entry name" value="RNPP_C"/>
    <property type="match status" value="1"/>
</dbReference>
<dbReference type="SMART" id="SM00530">
    <property type="entry name" value="HTH_XRE"/>
    <property type="match status" value="1"/>
</dbReference>
<feature type="coiled-coil region" evidence="1">
    <location>
        <begin position="68"/>
        <end position="95"/>
    </location>
</feature>
<protein>
    <submittedName>
        <fullName evidence="3">DNA-binding helix-turn-helix protein</fullName>
    </submittedName>
</protein>
<keyword evidence="1" id="KW-0175">Coiled coil</keyword>
<reference evidence="4" key="1">
    <citation type="submission" date="2010-07" db="EMBL/GenBank/DDBJ databases">
        <authorList>
            <person name="Weinstock G."/>
            <person name="Sodergren E."/>
            <person name="Clifton S."/>
            <person name="Fulton L."/>
            <person name="Fulton B."/>
            <person name="Courtney L."/>
            <person name="Fronick C."/>
            <person name="Harrison M."/>
            <person name="Strong C."/>
            <person name="Farmer C."/>
            <person name="Delahaunty K."/>
            <person name="Markovic C."/>
            <person name="Hall O."/>
            <person name="Minx P."/>
            <person name="Tomlinson C."/>
            <person name="Mitreva M."/>
            <person name="Hou S."/>
            <person name="Chen J."/>
            <person name="Wollam A."/>
            <person name="Pepin K.H."/>
            <person name="Johnson M."/>
            <person name="Bhonagiri V."/>
            <person name="Zhang X."/>
            <person name="Suruliraj S."/>
            <person name="Warren W."/>
            <person name="Chinwalla A."/>
            <person name="Mardis E.R."/>
            <person name="Wilson R.K."/>
        </authorList>
    </citation>
    <scope>NUCLEOTIDE SEQUENCE [LARGE SCALE GENOMIC DNA]</scope>
    <source>
        <strain evidence="4">TX4248</strain>
    </source>
</reference>
<dbReference type="SMART" id="SM00028">
    <property type="entry name" value="TPR"/>
    <property type="match status" value="3"/>
</dbReference>
<dbReference type="EMBL" id="AEBR01000110">
    <property type="protein sequence ID" value="EFM81130.1"/>
    <property type="molecule type" value="Genomic_DNA"/>
</dbReference>
<dbReference type="InterPro" id="IPR041315">
    <property type="entry name" value="PlcR_TPR"/>
</dbReference>
<dbReference type="SUPFAM" id="SSF48452">
    <property type="entry name" value="TPR-like"/>
    <property type="match status" value="1"/>
</dbReference>
<sequence>MNLHNNTSGGLFVKVAGDKIKQARKLKKITQSELANGICTQATISNIENRNLCDSLDIFSSICLRLDLEVEECMMISEEKKIENLLNKVEDLSLRLFHLEAYNLLQEVPEGLILSNNELTTKLLYYKGITCLLGKKDKAEALFYLYRGAEIDRKVNIYNILSLNALGTLYELEKDMRKAQVYYEKSLQELEQFKLECSLERCRIYYNSAKFYSEMKDYQKSVILSEKGIQICRDKHSIYLLDYLLYEKAFNKQMLGEDTADDYRQAYYFTQFFGNTEVLQYIEKDMKAFNISY</sequence>
<dbReference type="InterPro" id="IPR053163">
    <property type="entry name" value="HTH-type_regulator_Rgg"/>
</dbReference>
<dbReference type="PROSITE" id="PS50943">
    <property type="entry name" value="HTH_CROC1"/>
    <property type="match status" value="1"/>
</dbReference>
<accession>A0A125W155</accession>
<keyword evidence="3" id="KW-0238">DNA-binding</keyword>
<proteinExistence type="predicted"/>
<dbReference type="RefSeq" id="WP_002363971.1">
    <property type="nucleotide sequence ID" value="NZ_GL454489.1"/>
</dbReference>
<dbReference type="Proteomes" id="UP000004846">
    <property type="component" value="Unassembled WGS sequence"/>
</dbReference>
<dbReference type="PANTHER" id="PTHR37038">
    <property type="entry name" value="TRANSCRIPTIONAL REGULATOR-RELATED"/>
    <property type="match status" value="1"/>
</dbReference>
<dbReference type="AlphaFoldDB" id="A0A125W155"/>
<dbReference type="CDD" id="cd00093">
    <property type="entry name" value="HTH_XRE"/>
    <property type="match status" value="1"/>
</dbReference>
<comment type="caution">
    <text evidence="3">The sequence shown here is derived from an EMBL/GenBank/DDBJ whole genome shotgun (WGS) entry which is preliminary data.</text>
</comment>
<dbReference type="HOGENOM" id="CLU_053304_2_0_9"/>
<dbReference type="SUPFAM" id="SSF47413">
    <property type="entry name" value="lambda repressor-like DNA-binding domains"/>
    <property type="match status" value="1"/>
</dbReference>
<organism evidence="3 4">
    <name type="scientific">Enterococcus faecalis TX4248</name>
    <dbReference type="NCBI Taxonomy" id="749495"/>
    <lineage>
        <taxon>Bacteria</taxon>
        <taxon>Bacillati</taxon>
        <taxon>Bacillota</taxon>
        <taxon>Bacilli</taxon>
        <taxon>Lactobacillales</taxon>
        <taxon>Enterococcaceae</taxon>
        <taxon>Enterococcus</taxon>
    </lineage>
</organism>
<dbReference type="InterPro" id="IPR001387">
    <property type="entry name" value="Cro/C1-type_HTH"/>
</dbReference>
<dbReference type="Gene3D" id="1.25.40.10">
    <property type="entry name" value="Tetratricopeptide repeat domain"/>
    <property type="match status" value="1"/>
</dbReference>
<dbReference type="GO" id="GO:0003677">
    <property type="term" value="F:DNA binding"/>
    <property type="evidence" value="ECO:0007669"/>
    <property type="project" value="UniProtKB-KW"/>
</dbReference>
<dbReference type="InterPro" id="IPR011990">
    <property type="entry name" value="TPR-like_helical_dom_sf"/>
</dbReference>